<dbReference type="InterPro" id="IPR036291">
    <property type="entry name" value="NAD(P)-bd_dom_sf"/>
</dbReference>
<dbReference type="InterPro" id="IPR013328">
    <property type="entry name" value="6PGD_dom2"/>
</dbReference>
<dbReference type="SUPFAM" id="SSF51735">
    <property type="entry name" value="NAD(P)-binding Rossmann-fold domains"/>
    <property type="match status" value="1"/>
</dbReference>
<dbReference type="Pfam" id="PF01210">
    <property type="entry name" value="NAD_Gly3P_dh_N"/>
    <property type="match status" value="1"/>
</dbReference>
<name>A0A502GC42_9PROT</name>
<dbReference type="InterPro" id="IPR003421">
    <property type="entry name" value="Opine_DH"/>
</dbReference>
<reference evidence="4 5" key="1">
    <citation type="journal article" date="2019" name="Environ. Microbiol.">
        <title>Species interactions and distinct microbial communities in high Arctic permafrost affected cryosols are associated with the CH4 and CO2 gas fluxes.</title>
        <authorList>
            <person name="Altshuler I."/>
            <person name="Hamel J."/>
            <person name="Turney S."/>
            <person name="Magnuson E."/>
            <person name="Levesque R."/>
            <person name="Greer C."/>
            <person name="Whyte L.G."/>
        </authorList>
    </citation>
    <scope>NUCLEOTIDE SEQUENCE [LARGE SCALE GENOMIC DNA]</scope>
    <source>
        <strain evidence="4 5">S9.3B</strain>
    </source>
</reference>
<dbReference type="Gene3D" id="1.10.1040.10">
    <property type="entry name" value="N-(1-d-carboxylethyl)-l-norvaline Dehydrogenase, domain 2"/>
    <property type="match status" value="1"/>
</dbReference>
<organism evidence="4 5">
    <name type="scientific">Muricoccus nepalensis</name>
    <dbReference type="NCBI Taxonomy" id="1854500"/>
    <lineage>
        <taxon>Bacteria</taxon>
        <taxon>Pseudomonadati</taxon>
        <taxon>Pseudomonadota</taxon>
        <taxon>Alphaproteobacteria</taxon>
        <taxon>Acetobacterales</taxon>
        <taxon>Roseomonadaceae</taxon>
        <taxon>Muricoccus</taxon>
    </lineage>
</organism>
<comment type="caution">
    <text evidence="4">The sequence shown here is derived from an EMBL/GenBank/DDBJ whole genome shotgun (WGS) entry which is preliminary data.</text>
</comment>
<keyword evidence="5" id="KW-1185">Reference proteome</keyword>
<dbReference type="Gene3D" id="3.40.50.720">
    <property type="entry name" value="NAD(P)-binding Rossmann-like Domain"/>
    <property type="match status" value="1"/>
</dbReference>
<proteinExistence type="predicted"/>
<dbReference type="PANTHER" id="PTHR38015:SF1">
    <property type="entry name" value="OPINE DEHYDROGENASE DOMAIN-CONTAINING PROTEIN"/>
    <property type="match status" value="1"/>
</dbReference>
<evidence type="ECO:0000259" key="3">
    <source>
        <dbReference type="Pfam" id="PF02317"/>
    </source>
</evidence>
<feature type="domain" description="Opine dehydrogenase" evidence="3">
    <location>
        <begin position="195"/>
        <end position="336"/>
    </location>
</feature>
<dbReference type="EMBL" id="RCZP01000004">
    <property type="protein sequence ID" value="TPG59058.1"/>
    <property type="molecule type" value="Genomic_DNA"/>
</dbReference>
<dbReference type="GO" id="GO:0016616">
    <property type="term" value="F:oxidoreductase activity, acting on the CH-OH group of donors, NAD or NADP as acceptor"/>
    <property type="evidence" value="ECO:0007669"/>
    <property type="project" value="InterPro"/>
</dbReference>
<feature type="domain" description="Glycerol-3-phosphate dehydrogenase NAD-dependent N-terminal" evidence="2">
    <location>
        <begin position="18"/>
        <end position="111"/>
    </location>
</feature>
<dbReference type="InterPro" id="IPR051729">
    <property type="entry name" value="Opine/Lysopine_DH"/>
</dbReference>
<dbReference type="PANTHER" id="PTHR38015">
    <property type="entry name" value="BLR6086 PROTEIN"/>
    <property type="match status" value="1"/>
</dbReference>
<dbReference type="SUPFAM" id="SSF48179">
    <property type="entry name" value="6-phosphogluconate dehydrogenase C-terminal domain-like"/>
    <property type="match status" value="1"/>
</dbReference>
<evidence type="ECO:0000259" key="2">
    <source>
        <dbReference type="Pfam" id="PF01210"/>
    </source>
</evidence>
<protein>
    <recommendedName>
        <fullName evidence="6">NAD/NADP octopine/nopaline dehydrogenase</fullName>
    </recommendedName>
</protein>
<sequence length="368" mass="37258">MVSGRDDAGRRSGAMRLSVLGAGAVGPAAAVLAASRGHAVTIWSPSGRGTAGIEGGMEAEGAVRGWFPLRVAAGLAEALDDAEAALLAVPAYAFPDLLPRIARALPPGLPLLIAPAASLAPLALDGLLAARGAPAVRAAIGAMATTPVTARRRAPGRVFVATVRAAVDVAAVPSAAAASMGALATALFGHASPAAPSALGAGIANANPIIHAVLALTNVTRIERAEEWPQYGLMTPAACRMMEALARERAALAALFGTPVLDLEESLHRANGVPLGPLAEMAARIAETRGAVAGPAAMETRYVTEDVPYGLAFYLWLARGQGLAMPVTEAVVTALEALWGRDLRRNPLLDGLDPGAIAEALDAGYGRG</sequence>
<dbReference type="Pfam" id="PF02317">
    <property type="entry name" value="Octopine_DH"/>
    <property type="match status" value="1"/>
</dbReference>
<evidence type="ECO:0000313" key="5">
    <source>
        <dbReference type="Proteomes" id="UP000317078"/>
    </source>
</evidence>
<dbReference type="GO" id="GO:0051287">
    <property type="term" value="F:NAD binding"/>
    <property type="evidence" value="ECO:0007669"/>
    <property type="project" value="InterPro"/>
</dbReference>
<dbReference type="GO" id="GO:0046168">
    <property type="term" value="P:glycerol-3-phosphate catabolic process"/>
    <property type="evidence" value="ECO:0007669"/>
    <property type="project" value="InterPro"/>
</dbReference>
<evidence type="ECO:0000313" key="4">
    <source>
        <dbReference type="EMBL" id="TPG59058.1"/>
    </source>
</evidence>
<keyword evidence="1" id="KW-0560">Oxidoreductase</keyword>
<gene>
    <name evidence="4" type="ORF">EAH89_06795</name>
</gene>
<evidence type="ECO:0008006" key="6">
    <source>
        <dbReference type="Google" id="ProtNLM"/>
    </source>
</evidence>
<dbReference type="OrthoDB" id="6135265at2"/>
<evidence type="ECO:0000256" key="1">
    <source>
        <dbReference type="ARBA" id="ARBA00023002"/>
    </source>
</evidence>
<dbReference type="AlphaFoldDB" id="A0A502GC42"/>
<dbReference type="InterPro" id="IPR011128">
    <property type="entry name" value="G3P_DH_NAD-dep_N"/>
</dbReference>
<accession>A0A502GC42</accession>
<dbReference type="InterPro" id="IPR008927">
    <property type="entry name" value="6-PGluconate_DH-like_C_sf"/>
</dbReference>
<dbReference type="Proteomes" id="UP000317078">
    <property type="component" value="Unassembled WGS sequence"/>
</dbReference>